<keyword evidence="2" id="KW-1133">Transmembrane helix</keyword>
<evidence type="ECO:0000256" key="1">
    <source>
        <dbReference type="SAM" id="MobiDB-lite"/>
    </source>
</evidence>
<dbReference type="EMBL" id="CP128986">
    <property type="protein sequence ID" value="WOC12412.1"/>
    <property type="molecule type" value="Genomic_DNA"/>
</dbReference>
<sequence length="236" mass="25689">MELRDTRAGEPSGHKAPSLLRRIGKAFNEYVPPPSPRPRPSKKEFAEGREAVGIVLSAVQNEPPEGGQLDDDLVIHIDTSDDDQPLTLLRTVMCPLPGPGAGRKLIGAEVVVRHTTYDSDYDNDILVTEWPWFVTDSLNPVRYRGPGAFRARIWSILAGCFFVIGYAGVMFTPVLLFNLIFGSLTGTNMFDDFLPQVHPAVAVVVAIAVIPAGMFLGCVCATRSDVLREGMTPKGP</sequence>
<organism evidence="3">
    <name type="scientific">Gordonia sp. MP11Mi</name>
    <dbReference type="NCBI Taxonomy" id="3022769"/>
    <lineage>
        <taxon>Bacteria</taxon>
        <taxon>Bacillati</taxon>
        <taxon>Actinomycetota</taxon>
        <taxon>Actinomycetes</taxon>
        <taxon>Mycobacteriales</taxon>
        <taxon>Gordoniaceae</taxon>
        <taxon>Gordonia</taxon>
    </lineage>
</organism>
<keyword evidence="2" id="KW-0472">Membrane</keyword>
<protein>
    <submittedName>
        <fullName evidence="3">Uncharacterized protein</fullName>
    </submittedName>
</protein>
<name>A0AA97CWC6_9ACTN</name>
<accession>A0AA97CWC6</accession>
<reference evidence="3" key="1">
    <citation type="submission" date="2023-06" db="EMBL/GenBank/DDBJ databases">
        <title>Gordonia sp. nov. and Pseudochrobactrum sp. nov., two species isolated from the burying beetle Nicrophorus vespilloides.</title>
        <authorList>
            <person name="Poehlein A."/>
            <person name="Guzman J."/>
            <person name="Daniel R."/>
            <person name="Vilcinskas A."/>
        </authorList>
    </citation>
    <scope>NUCLEOTIDE SEQUENCE</scope>
    <source>
        <strain evidence="3">MP11Mi</strain>
    </source>
</reference>
<dbReference type="AlphaFoldDB" id="A0AA97CWC6"/>
<keyword evidence="2" id="KW-0812">Transmembrane</keyword>
<feature type="transmembrane region" description="Helical" evidence="2">
    <location>
        <begin position="153"/>
        <end position="180"/>
    </location>
</feature>
<feature type="transmembrane region" description="Helical" evidence="2">
    <location>
        <begin position="200"/>
        <end position="221"/>
    </location>
</feature>
<gene>
    <name evidence="3" type="ORF">MP11Mi_14980</name>
</gene>
<feature type="region of interest" description="Disordered" evidence="1">
    <location>
        <begin position="1"/>
        <end position="45"/>
    </location>
</feature>
<proteinExistence type="predicted"/>
<evidence type="ECO:0000313" key="3">
    <source>
        <dbReference type="EMBL" id="WOC12412.1"/>
    </source>
</evidence>
<dbReference type="RefSeq" id="WP_420041645.1">
    <property type="nucleotide sequence ID" value="NZ_CP128986.1"/>
</dbReference>
<evidence type="ECO:0000256" key="2">
    <source>
        <dbReference type="SAM" id="Phobius"/>
    </source>
</evidence>